<feature type="compositionally biased region" description="Low complexity" evidence="1">
    <location>
        <begin position="55"/>
        <end position="77"/>
    </location>
</feature>
<name>A0AAN7H7H6_9PEZI</name>
<evidence type="ECO:0000313" key="2">
    <source>
        <dbReference type="EMBL" id="KAK4231124.1"/>
    </source>
</evidence>
<reference evidence="2" key="1">
    <citation type="journal article" date="2023" name="Mol. Phylogenet. Evol.">
        <title>Genome-scale phylogeny and comparative genomics of the fungal order Sordariales.</title>
        <authorList>
            <person name="Hensen N."/>
            <person name="Bonometti L."/>
            <person name="Westerberg I."/>
            <person name="Brannstrom I.O."/>
            <person name="Guillou S."/>
            <person name="Cros-Aarteil S."/>
            <person name="Calhoun S."/>
            <person name="Haridas S."/>
            <person name="Kuo A."/>
            <person name="Mondo S."/>
            <person name="Pangilinan J."/>
            <person name="Riley R."/>
            <person name="LaButti K."/>
            <person name="Andreopoulos B."/>
            <person name="Lipzen A."/>
            <person name="Chen C."/>
            <person name="Yan M."/>
            <person name="Daum C."/>
            <person name="Ng V."/>
            <person name="Clum A."/>
            <person name="Steindorff A."/>
            <person name="Ohm R.A."/>
            <person name="Martin F."/>
            <person name="Silar P."/>
            <person name="Natvig D.O."/>
            <person name="Lalanne C."/>
            <person name="Gautier V."/>
            <person name="Ament-Velasquez S.L."/>
            <person name="Kruys A."/>
            <person name="Hutchinson M.I."/>
            <person name="Powell A.J."/>
            <person name="Barry K."/>
            <person name="Miller A.N."/>
            <person name="Grigoriev I.V."/>
            <person name="Debuchy R."/>
            <person name="Gladieux P."/>
            <person name="Hiltunen Thoren M."/>
            <person name="Johannesson H."/>
        </authorList>
    </citation>
    <scope>NUCLEOTIDE SEQUENCE</scope>
    <source>
        <strain evidence="2">CBS 990.96</strain>
    </source>
</reference>
<comment type="caution">
    <text evidence="2">The sequence shown here is derived from an EMBL/GenBank/DDBJ whole genome shotgun (WGS) entry which is preliminary data.</text>
</comment>
<dbReference type="EMBL" id="MU865294">
    <property type="protein sequence ID" value="KAK4231124.1"/>
    <property type="molecule type" value="Genomic_DNA"/>
</dbReference>
<protein>
    <submittedName>
        <fullName evidence="2">Uncharacterized protein</fullName>
    </submittedName>
</protein>
<feature type="compositionally biased region" description="Low complexity" evidence="1">
    <location>
        <begin position="30"/>
        <end position="43"/>
    </location>
</feature>
<evidence type="ECO:0000256" key="1">
    <source>
        <dbReference type="SAM" id="MobiDB-lite"/>
    </source>
</evidence>
<proteinExistence type="predicted"/>
<dbReference type="AlphaFoldDB" id="A0AAN7H7H6"/>
<feature type="region of interest" description="Disordered" evidence="1">
    <location>
        <begin position="1"/>
        <end position="121"/>
    </location>
</feature>
<keyword evidence="3" id="KW-1185">Reference proteome</keyword>
<reference evidence="2" key="2">
    <citation type="submission" date="2023-05" db="EMBL/GenBank/DDBJ databases">
        <authorList>
            <consortium name="Lawrence Berkeley National Laboratory"/>
            <person name="Steindorff A."/>
            <person name="Hensen N."/>
            <person name="Bonometti L."/>
            <person name="Westerberg I."/>
            <person name="Brannstrom I.O."/>
            <person name="Guillou S."/>
            <person name="Cros-Aarteil S."/>
            <person name="Calhoun S."/>
            <person name="Haridas S."/>
            <person name="Kuo A."/>
            <person name="Mondo S."/>
            <person name="Pangilinan J."/>
            <person name="Riley R."/>
            <person name="Labutti K."/>
            <person name="Andreopoulos B."/>
            <person name="Lipzen A."/>
            <person name="Chen C."/>
            <person name="Yanf M."/>
            <person name="Daum C."/>
            <person name="Ng V."/>
            <person name="Clum A."/>
            <person name="Ohm R."/>
            <person name="Martin F."/>
            <person name="Silar P."/>
            <person name="Natvig D."/>
            <person name="Lalanne C."/>
            <person name="Gautier V."/>
            <person name="Ament-Velasquez S.L."/>
            <person name="Kruys A."/>
            <person name="Hutchinson M.I."/>
            <person name="Powell A.J."/>
            <person name="Barry K."/>
            <person name="Miller A.N."/>
            <person name="Grigoriev I.V."/>
            <person name="Debuchy R."/>
            <person name="Gladieux P."/>
            <person name="Thoren M.H."/>
            <person name="Johannesson H."/>
        </authorList>
    </citation>
    <scope>NUCLEOTIDE SEQUENCE</scope>
    <source>
        <strain evidence="2">CBS 990.96</strain>
    </source>
</reference>
<sequence>MSRTQRLRADTVDTINTRDSTAGVIPIALSTSLSPSSSTGTSRTPDDDYFDILLPKTTYTPVSPSSSTSPFSLGQSPTRRKDDPRDRRPTTPSTVVHQSLLPDPLTVRQQQRKRNEEEEVPVVSGWWGTLGSFIYKPKGEYDPNNVV</sequence>
<gene>
    <name evidence="2" type="ORF">QBC38DRAFT_451500</name>
</gene>
<dbReference type="Proteomes" id="UP001301958">
    <property type="component" value="Unassembled WGS sequence"/>
</dbReference>
<accession>A0AAN7H7H6</accession>
<feature type="compositionally biased region" description="Basic and acidic residues" evidence="1">
    <location>
        <begin position="79"/>
        <end position="89"/>
    </location>
</feature>
<evidence type="ECO:0000313" key="3">
    <source>
        <dbReference type="Proteomes" id="UP001301958"/>
    </source>
</evidence>
<organism evidence="2 3">
    <name type="scientific">Podospora fimiseda</name>
    <dbReference type="NCBI Taxonomy" id="252190"/>
    <lineage>
        <taxon>Eukaryota</taxon>
        <taxon>Fungi</taxon>
        <taxon>Dikarya</taxon>
        <taxon>Ascomycota</taxon>
        <taxon>Pezizomycotina</taxon>
        <taxon>Sordariomycetes</taxon>
        <taxon>Sordariomycetidae</taxon>
        <taxon>Sordariales</taxon>
        <taxon>Podosporaceae</taxon>
        <taxon>Podospora</taxon>
    </lineage>
</organism>